<sequence>MPNNTQRIVAAIVTAGLFVGGAWVASGFTTDIDQAAASTTGTSQDKGLTVNLHGARSTKGNVIVMAFDQATAFDNMDYTKAAGYLEAPASEDPLRFDFPDLDSGYFAVIAFHDENGDYDLNYDANYIPTEGYAVSGLNDLNDTPVYDYSLIGTEKPADLTLFYWP</sequence>
<dbReference type="EMBL" id="CYPS01000036">
    <property type="protein sequence ID" value="CUH43465.1"/>
    <property type="molecule type" value="Genomic_DNA"/>
</dbReference>
<dbReference type="Pfam" id="PF09912">
    <property type="entry name" value="DUF2141"/>
    <property type="match status" value="1"/>
</dbReference>
<gene>
    <name evidence="1" type="ORF">RUM4293_02360</name>
</gene>
<dbReference type="RefSeq" id="WP_058273477.1">
    <property type="nucleotide sequence ID" value="NZ_CYPS01000036.1"/>
</dbReference>
<evidence type="ECO:0000313" key="1">
    <source>
        <dbReference type="EMBL" id="CUH43465.1"/>
    </source>
</evidence>
<evidence type="ECO:0000313" key="2">
    <source>
        <dbReference type="Proteomes" id="UP000050786"/>
    </source>
</evidence>
<accession>A0A0P1E6Z6</accession>
<organism evidence="1 2">
    <name type="scientific">Ruegeria atlantica</name>
    <dbReference type="NCBI Taxonomy" id="81569"/>
    <lineage>
        <taxon>Bacteria</taxon>
        <taxon>Pseudomonadati</taxon>
        <taxon>Pseudomonadota</taxon>
        <taxon>Alphaproteobacteria</taxon>
        <taxon>Rhodobacterales</taxon>
        <taxon>Roseobacteraceae</taxon>
        <taxon>Ruegeria</taxon>
    </lineage>
</organism>
<protein>
    <recommendedName>
        <fullName evidence="3">DUF2141 domain-containing protein</fullName>
    </recommendedName>
</protein>
<proteinExistence type="predicted"/>
<reference evidence="2" key="1">
    <citation type="submission" date="2015-09" db="EMBL/GenBank/DDBJ databases">
        <authorList>
            <person name="Rodrigo-Torres L."/>
            <person name="Arahal D.R."/>
        </authorList>
    </citation>
    <scope>NUCLEOTIDE SEQUENCE [LARGE SCALE GENOMIC DNA]</scope>
    <source>
        <strain evidence="2">CECT 4293</strain>
    </source>
</reference>
<evidence type="ECO:0008006" key="3">
    <source>
        <dbReference type="Google" id="ProtNLM"/>
    </source>
</evidence>
<dbReference type="AlphaFoldDB" id="A0A0P1E6Z6"/>
<name>A0A0P1E6Z6_9RHOB</name>
<keyword evidence="2" id="KW-1185">Reference proteome</keyword>
<dbReference type="Proteomes" id="UP000050786">
    <property type="component" value="Unassembled WGS sequence"/>
</dbReference>
<dbReference type="InterPro" id="IPR018673">
    <property type="entry name" value="DUF2141"/>
</dbReference>